<evidence type="ECO:0000313" key="2">
    <source>
        <dbReference type="Proteomes" id="UP001228049"/>
    </source>
</evidence>
<sequence length="184" mass="20454">MYLDKCILQTRDVKLEEKPTCHKGEEKKSGPTGKRCTGKFDLAVEKKGHEVVVAVLPSQMKGRILLIRHCELCSLRPHQWLTGEVIEGVFHVAADKFGVVNFDNYEAVLSFVLVNNNNHWKLLYIPAKTSPVFLLDLARIPAGSGPVSLLDPAPYPCWIRPRIPAGSGPVSLLDPAPYSCWIQP</sequence>
<protein>
    <submittedName>
        <fullName evidence="1">Ras-GEF domain containing family member 1C</fullName>
    </submittedName>
</protein>
<dbReference type="Proteomes" id="UP001228049">
    <property type="component" value="Unassembled WGS sequence"/>
</dbReference>
<proteinExistence type="predicted"/>
<accession>A0AAD9FLY7</accession>
<evidence type="ECO:0000313" key="1">
    <source>
        <dbReference type="EMBL" id="KAK1906036.1"/>
    </source>
</evidence>
<organism evidence="1 2">
    <name type="scientific">Dissostichus eleginoides</name>
    <name type="common">Patagonian toothfish</name>
    <name type="synonym">Dissostichus amissus</name>
    <dbReference type="NCBI Taxonomy" id="100907"/>
    <lineage>
        <taxon>Eukaryota</taxon>
        <taxon>Metazoa</taxon>
        <taxon>Chordata</taxon>
        <taxon>Craniata</taxon>
        <taxon>Vertebrata</taxon>
        <taxon>Euteleostomi</taxon>
        <taxon>Actinopterygii</taxon>
        <taxon>Neopterygii</taxon>
        <taxon>Teleostei</taxon>
        <taxon>Neoteleostei</taxon>
        <taxon>Acanthomorphata</taxon>
        <taxon>Eupercaria</taxon>
        <taxon>Perciformes</taxon>
        <taxon>Notothenioidei</taxon>
        <taxon>Nototheniidae</taxon>
        <taxon>Dissostichus</taxon>
    </lineage>
</organism>
<reference evidence="1" key="1">
    <citation type="submission" date="2023-04" db="EMBL/GenBank/DDBJ databases">
        <title>Chromosome-level genome of Chaenocephalus aceratus.</title>
        <authorList>
            <person name="Park H."/>
        </authorList>
    </citation>
    <scope>NUCLEOTIDE SEQUENCE</scope>
    <source>
        <strain evidence="1">DE</strain>
        <tissue evidence="1">Muscle</tissue>
    </source>
</reference>
<dbReference type="EMBL" id="JASDAP010000003">
    <property type="protein sequence ID" value="KAK1906036.1"/>
    <property type="molecule type" value="Genomic_DNA"/>
</dbReference>
<keyword evidence="2" id="KW-1185">Reference proteome</keyword>
<comment type="caution">
    <text evidence="1">The sequence shown here is derived from an EMBL/GenBank/DDBJ whole genome shotgun (WGS) entry which is preliminary data.</text>
</comment>
<dbReference type="AlphaFoldDB" id="A0AAD9FLY7"/>
<gene>
    <name evidence="1" type="ORF">KUDE01_013207</name>
</gene>
<name>A0AAD9FLY7_DISEL</name>